<organism evidence="2 3">
    <name type="scientific">Aspergillus cavernicola</name>
    <dbReference type="NCBI Taxonomy" id="176166"/>
    <lineage>
        <taxon>Eukaryota</taxon>
        <taxon>Fungi</taxon>
        <taxon>Dikarya</taxon>
        <taxon>Ascomycota</taxon>
        <taxon>Pezizomycotina</taxon>
        <taxon>Eurotiomycetes</taxon>
        <taxon>Eurotiomycetidae</taxon>
        <taxon>Eurotiales</taxon>
        <taxon>Aspergillaceae</taxon>
        <taxon>Aspergillus</taxon>
        <taxon>Aspergillus subgen. Nidulantes</taxon>
    </lineage>
</organism>
<dbReference type="EMBL" id="JBFXLS010000029">
    <property type="protein sequence ID" value="KAL2826710.1"/>
    <property type="molecule type" value="Genomic_DNA"/>
</dbReference>
<dbReference type="PANTHER" id="PTHR42791:SF5">
    <property type="entry name" value="HYPOTHETICAL ACETYLTRANSFERASE (EUROFUNG)"/>
    <property type="match status" value="1"/>
</dbReference>
<sequence>MRFQIHHVNPESPSFADVVACEIESFDNPLQSIFRFFYPIFGNESESEKYLALDNLVQLQRQWARDDPDTVWTKVIDTESDNQVAAGLLVKIHKTNPFDSPKIKDESAVWYPPGGQREYIDECLRIFNAPREKFMARPHIYFYIGFIEASYRQLGLIDMLIGEKCRRADELGLECYLEAVAARGVAIFMRQGFIPFREVAIEPKRENADDEWKEMERKMQPLSFWPMWRPPYGRFVPGETRPPWHRVRDEKGSKL</sequence>
<evidence type="ECO:0000313" key="2">
    <source>
        <dbReference type="EMBL" id="KAL2826710.1"/>
    </source>
</evidence>
<dbReference type="InterPro" id="IPR016181">
    <property type="entry name" value="Acyl_CoA_acyltransferase"/>
</dbReference>
<dbReference type="PANTHER" id="PTHR42791">
    <property type="entry name" value="GNAT FAMILY ACETYLTRANSFERASE"/>
    <property type="match status" value="1"/>
</dbReference>
<reference evidence="2 3" key="1">
    <citation type="submission" date="2024-07" db="EMBL/GenBank/DDBJ databases">
        <title>Section-level genome sequencing and comparative genomics of Aspergillus sections Usti and Cavernicolus.</title>
        <authorList>
            <consortium name="Lawrence Berkeley National Laboratory"/>
            <person name="Nybo J.L."/>
            <person name="Vesth T.C."/>
            <person name="Theobald S."/>
            <person name="Frisvad J.C."/>
            <person name="Larsen T.O."/>
            <person name="Kjaerboelling I."/>
            <person name="Rothschild-Mancinelli K."/>
            <person name="Lyhne E.K."/>
            <person name="Kogle M.E."/>
            <person name="Barry K."/>
            <person name="Clum A."/>
            <person name="Na H."/>
            <person name="Ledsgaard L."/>
            <person name="Lin J."/>
            <person name="Lipzen A."/>
            <person name="Kuo A."/>
            <person name="Riley R."/>
            <person name="Mondo S."/>
            <person name="LaButti K."/>
            <person name="Haridas S."/>
            <person name="Pangalinan J."/>
            <person name="Salamov A.A."/>
            <person name="Simmons B.A."/>
            <person name="Magnuson J.K."/>
            <person name="Chen J."/>
            <person name="Drula E."/>
            <person name="Henrissat B."/>
            <person name="Wiebenga A."/>
            <person name="Lubbers R.J."/>
            <person name="Gomes A.C."/>
            <person name="Makela M.R."/>
            <person name="Stajich J."/>
            <person name="Grigoriev I.V."/>
            <person name="Mortensen U.H."/>
            <person name="De vries R.P."/>
            <person name="Baker S.E."/>
            <person name="Andersen M.R."/>
        </authorList>
    </citation>
    <scope>NUCLEOTIDE SEQUENCE [LARGE SCALE GENOMIC DNA]</scope>
    <source>
        <strain evidence="2 3">CBS 600.67</strain>
    </source>
</reference>
<gene>
    <name evidence="2" type="ORF">BDW59DRAFT_145071</name>
</gene>
<name>A0ABR4IG18_9EURO</name>
<dbReference type="Proteomes" id="UP001610335">
    <property type="component" value="Unassembled WGS sequence"/>
</dbReference>
<evidence type="ECO:0008006" key="4">
    <source>
        <dbReference type="Google" id="ProtNLM"/>
    </source>
</evidence>
<evidence type="ECO:0000313" key="3">
    <source>
        <dbReference type="Proteomes" id="UP001610335"/>
    </source>
</evidence>
<dbReference type="InterPro" id="IPR052523">
    <property type="entry name" value="Trichothecene_AcTrans"/>
</dbReference>
<keyword evidence="3" id="KW-1185">Reference proteome</keyword>
<feature type="region of interest" description="Disordered" evidence="1">
    <location>
        <begin position="236"/>
        <end position="255"/>
    </location>
</feature>
<evidence type="ECO:0000256" key="1">
    <source>
        <dbReference type="SAM" id="MobiDB-lite"/>
    </source>
</evidence>
<dbReference type="Gene3D" id="3.40.630.30">
    <property type="match status" value="1"/>
</dbReference>
<accession>A0ABR4IG18</accession>
<protein>
    <recommendedName>
        <fullName evidence="4">N-acetyltransferase domain-containing protein</fullName>
    </recommendedName>
</protein>
<feature type="compositionally biased region" description="Basic and acidic residues" evidence="1">
    <location>
        <begin position="246"/>
        <end position="255"/>
    </location>
</feature>
<comment type="caution">
    <text evidence="2">The sequence shown here is derived from an EMBL/GenBank/DDBJ whole genome shotgun (WGS) entry which is preliminary data.</text>
</comment>
<dbReference type="SUPFAM" id="SSF55729">
    <property type="entry name" value="Acyl-CoA N-acyltransferases (Nat)"/>
    <property type="match status" value="1"/>
</dbReference>
<proteinExistence type="predicted"/>